<gene>
    <name evidence="5" type="ORF">KTH89_00745</name>
</gene>
<proteinExistence type="inferred from homology"/>
<protein>
    <submittedName>
        <fullName evidence="5">Dihydrodipicolinate synthase family protein</fullName>
    </submittedName>
</protein>
<evidence type="ECO:0000256" key="4">
    <source>
        <dbReference type="PIRSR" id="PIRSR001365-2"/>
    </source>
</evidence>
<dbReference type="InterPro" id="IPR002220">
    <property type="entry name" value="DapA-like"/>
</dbReference>
<dbReference type="Pfam" id="PF00701">
    <property type="entry name" value="DHDPS"/>
    <property type="match status" value="1"/>
</dbReference>
<evidence type="ECO:0000256" key="2">
    <source>
        <dbReference type="ARBA" id="ARBA00023239"/>
    </source>
</evidence>
<dbReference type="GO" id="GO:0005829">
    <property type="term" value="C:cytosol"/>
    <property type="evidence" value="ECO:0007669"/>
    <property type="project" value="TreeGrafter"/>
</dbReference>
<dbReference type="PIRSF" id="PIRSF001365">
    <property type="entry name" value="DHDPS"/>
    <property type="match status" value="1"/>
</dbReference>
<dbReference type="AlphaFoldDB" id="A0A949K417"/>
<dbReference type="CDD" id="cd00408">
    <property type="entry name" value="DHDPS-like"/>
    <property type="match status" value="1"/>
</dbReference>
<feature type="binding site" evidence="4">
    <location>
        <position position="215"/>
    </location>
    <ligand>
        <name>pyruvate</name>
        <dbReference type="ChEBI" id="CHEBI:15361"/>
    </ligand>
</feature>
<sequence length="305" mass="33779">MKDNTEQQFRGVFGILPTPFLENGQLDEESLKNIVQFCLDAGAHGIVTPVNASEFTSLTDEERGQVIEISVTACGGAIPVVAGVAGSCEEHARYLTRRAVASGADALMAMPPYIRKCTPEEIIDYYRAIDECAEGLPVFIQNNMPPVGTVMTPGLMNQVIDACKNVTYIKEECQPAGHYMTEMFGLHNGKLKGIFGGMASKYIMDEFARGASGTMPACEVCDAHVQLWECLDNQDIRGARDIFNQMLPLLNLECMFGTAVYKEVLYQRGVIRTPVLRKCGNFPLDAYDRRELTQVLNDMRPLFRV</sequence>
<evidence type="ECO:0000313" key="5">
    <source>
        <dbReference type="EMBL" id="MBU9735043.1"/>
    </source>
</evidence>
<dbReference type="SMART" id="SM01130">
    <property type="entry name" value="DHDPS"/>
    <property type="match status" value="1"/>
</dbReference>
<dbReference type="PANTHER" id="PTHR12128">
    <property type="entry name" value="DIHYDRODIPICOLINATE SYNTHASE"/>
    <property type="match status" value="1"/>
</dbReference>
<keyword evidence="2 3" id="KW-0456">Lyase</keyword>
<evidence type="ECO:0000256" key="3">
    <source>
        <dbReference type="PIRNR" id="PIRNR001365"/>
    </source>
</evidence>
<comment type="similarity">
    <text evidence="1 3">Belongs to the DapA family.</text>
</comment>
<evidence type="ECO:0000256" key="1">
    <source>
        <dbReference type="ARBA" id="ARBA00007592"/>
    </source>
</evidence>
<keyword evidence="6" id="KW-1185">Reference proteome</keyword>
<dbReference type="SUPFAM" id="SSF51569">
    <property type="entry name" value="Aldolase"/>
    <property type="match status" value="1"/>
</dbReference>
<dbReference type="Proteomes" id="UP000712157">
    <property type="component" value="Unassembled WGS sequence"/>
</dbReference>
<reference evidence="5" key="1">
    <citation type="submission" date="2021-06" db="EMBL/GenBank/DDBJ databases">
        <title>Description of novel taxa of the family Lachnospiraceae.</title>
        <authorList>
            <person name="Chaplin A.V."/>
            <person name="Sokolova S.R."/>
            <person name="Pikina A.P."/>
            <person name="Korzhanova M."/>
            <person name="Belova V."/>
            <person name="Korostin D."/>
            <person name="Efimov B.A."/>
        </authorList>
    </citation>
    <scope>NUCLEOTIDE SEQUENCE</scope>
    <source>
        <strain evidence="5">ASD5720</strain>
    </source>
</reference>
<comment type="caution">
    <text evidence="5">The sequence shown here is derived from an EMBL/GenBank/DDBJ whole genome shotgun (WGS) entry which is preliminary data.</text>
</comment>
<dbReference type="PANTHER" id="PTHR12128:SF66">
    <property type="entry name" value="4-HYDROXY-2-OXOGLUTARATE ALDOLASE, MITOCHONDRIAL"/>
    <property type="match status" value="1"/>
</dbReference>
<organism evidence="5 6">
    <name type="scientific">Diplocloster agilis</name>
    <dbReference type="NCBI Taxonomy" id="2850323"/>
    <lineage>
        <taxon>Bacteria</taxon>
        <taxon>Bacillati</taxon>
        <taxon>Bacillota</taxon>
        <taxon>Clostridia</taxon>
        <taxon>Lachnospirales</taxon>
        <taxon>Lachnospiraceae</taxon>
        <taxon>Diplocloster</taxon>
    </lineage>
</organism>
<dbReference type="Gene3D" id="3.20.20.70">
    <property type="entry name" value="Aldolase class I"/>
    <property type="match status" value="1"/>
</dbReference>
<dbReference type="InterPro" id="IPR013785">
    <property type="entry name" value="Aldolase_TIM"/>
</dbReference>
<dbReference type="EMBL" id="JAHQCW010000001">
    <property type="protein sequence ID" value="MBU9735043.1"/>
    <property type="molecule type" value="Genomic_DNA"/>
</dbReference>
<evidence type="ECO:0000313" key="6">
    <source>
        <dbReference type="Proteomes" id="UP000712157"/>
    </source>
</evidence>
<dbReference type="GO" id="GO:0008840">
    <property type="term" value="F:4-hydroxy-tetrahydrodipicolinate synthase activity"/>
    <property type="evidence" value="ECO:0007669"/>
    <property type="project" value="TreeGrafter"/>
</dbReference>
<accession>A0A949K417</accession>
<name>A0A949K417_9FIRM</name>